<evidence type="ECO:0000313" key="2">
    <source>
        <dbReference type="Proteomes" id="UP000001508"/>
    </source>
</evidence>
<dbReference type="STRING" id="589865.DaAHT2_0853"/>
<dbReference type="InterPro" id="IPR057148">
    <property type="entry name" value="DUF7826"/>
</dbReference>
<dbReference type="InParanoid" id="D6Z1Y2"/>
<dbReference type="RefSeq" id="WP_013163087.1">
    <property type="nucleotide sequence ID" value="NC_014216.1"/>
</dbReference>
<dbReference type="Pfam" id="PF25159">
    <property type="entry name" value="DUF7826"/>
    <property type="match status" value="1"/>
</dbReference>
<evidence type="ECO:0000313" key="1">
    <source>
        <dbReference type="EMBL" id="ADH85557.1"/>
    </source>
</evidence>
<proteinExistence type="predicted"/>
<gene>
    <name evidence="1" type="ordered locus">DaAHT2_0853</name>
</gene>
<dbReference type="AlphaFoldDB" id="D6Z1Y2"/>
<dbReference type="EMBL" id="CP001940">
    <property type="protein sequence ID" value="ADH85557.1"/>
    <property type="molecule type" value="Genomic_DNA"/>
</dbReference>
<dbReference type="KEGG" id="dak:DaAHT2_0853"/>
<keyword evidence="2" id="KW-1185">Reference proteome</keyword>
<accession>D6Z1Y2</accession>
<name>D6Z1Y2_DESAT</name>
<organism evidence="1 2">
    <name type="scientific">Desulfurivibrio alkaliphilus (strain DSM 19089 / UNIQEM U267 / AHT2)</name>
    <dbReference type="NCBI Taxonomy" id="589865"/>
    <lineage>
        <taxon>Bacteria</taxon>
        <taxon>Pseudomonadati</taxon>
        <taxon>Thermodesulfobacteriota</taxon>
        <taxon>Desulfobulbia</taxon>
        <taxon>Desulfobulbales</taxon>
        <taxon>Desulfobulbaceae</taxon>
        <taxon>Desulfurivibrio</taxon>
    </lineage>
</organism>
<reference evidence="2" key="1">
    <citation type="submission" date="2010-02" db="EMBL/GenBank/DDBJ databases">
        <title>Complete sequence of Desulfurivibrio alkaliphilus AHT2.</title>
        <authorList>
            <consortium name="US DOE Joint Genome Institute"/>
            <person name="Pitluck S."/>
            <person name="Chertkov O."/>
            <person name="Detter J.C."/>
            <person name="Han C."/>
            <person name="Tapia R."/>
            <person name="Larimer F."/>
            <person name="Land M."/>
            <person name="Hauser L."/>
            <person name="Kyrpides N."/>
            <person name="Mikhailova N."/>
            <person name="Sorokin D.Y."/>
            <person name="Muyzer G."/>
            <person name="Woyke T."/>
        </authorList>
    </citation>
    <scope>NUCLEOTIDE SEQUENCE [LARGE SCALE GENOMIC DNA]</scope>
    <source>
        <strain evidence="2">DSM 19089 / UNIQEM U267 / AHT2</strain>
    </source>
</reference>
<dbReference type="Proteomes" id="UP000001508">
    <property type="component" value="Chromosome"/>
</dbReference>
<protein>
    <submittedName>
        <fullName evidence="1">Uncharacterized protein</fullName>
    </submittedName>
</protein>
<dbReference type="HOGENOM" id="CLU_1591895_0_0_7"/>
<dbReference type="OrthoDB" id="5432101at2"/>
<sequence length="168" mass="19066">MDQRQQLLTDEGLIVRHAGEIPEIAYYNSLYYLSDDPQGPGLELAAAELDYLQGQAIARYREILLRDLEPGNRDLALYRGIGRVIWNWQRLEKFIERHQLPACLELQQEVVAALTAFLDNELHEVQAGTRTSCLNCTSSQLADFLRHLGLEQAPSCSAWLSLCPPELE</sequence>